<dbReference type="PANTHER" id="PTHR35791:SF1">
    <property type="entry name" value="UPF0754 MEMBRANE PROTEIN YHEB"/>
    <property type="match status" value="1"/>
</dbReference>
<evidence type="ECO:0000256" key="6">
    <source>
        <dbReference type="SAM" id="Phobius"/>
    </source>
</evidence>
<evidence type="ECO:0000256" key="1">
    <source>
        <dbReference type="ARBA" id="ARBA00004308"/>
    </source>
</evidence>
<reference evidence="8 9" key="1">
    <citation type="submission" date="2018-04" db="EMBL/GenBank/DDBJ databases">
        <title>Genomic Encyclopedia of Type Strains, Phase IV (KMG-IV): sequencing the most valuable type-strain genomes for metagenomic binning, comparative biology and taxonomic classification.</title>
        <authorList>
            <person name="Goeker M."/>
        </authorList>
    </citation>
    <scope>NUCLEOTIDE SEQUENCE [LARGE SCALE GENOMIC DNA]</scope>
    <source>
        <strain evidence="8 9">DSM 14823</strain>
    </source>
</reference>
<keyword evidence="5 6" id="KW-0472">Membrane</keyword>
<keyword evidence="4 6" id="KW-1133">Transmembrane helix</keyword>
<dbReference type="EMBL" id="QEKH01000026">
    <property type="protein sequence ID" value="PVY38466.1"/>
    <property type="molecule type" value="Genomic_DNA"/>
</dbReference>
<accession>A0A2U1APZ0</accession>
<comment type="caution">
    <text evidence="8">The sequence shown here is derived from an EMBL/GenBank/DDBJ whole genome shotgun (WGS) entry which is preliminary data.</text>
</comment>
<evidence type="ECO:0000256" key="4">
    <source>
        <dbReference type="ARBA" id="ARBA00022989"/>
    </source>
</evidence>
<feature type="transmembrane region" description="Helical" evidence="6">
    <location>
        <begin position="18"/>
        <end position="40"/>
    </location>
</feature>
<gene>
    <name evidence="8" type="ORF">C8D82_12663</name>
    <name evidence="7" type="ORF">HF882_07685</name>
</gene>
<dbReference type="PANTHER" id="PTHR35791">
    <property type="entry name" value="UPF0754 MEMBRANE PROTEIN YHEB"/>
    <property type="match status" value="1"/>
</dbReference>
<proteinExistence type="inferred from homology"/>
<evidence type="ECO:0000313" key="8">
    <source>
        <dbReference type="EMBL" id="PVY38466.1"/>
    </source>
</evidence>
<dbReference type="RefSeq" id="WP_116885081.1">
    <property type="nucleotide sequence ID" value="NZ_CABMMC010000155.1"/>
</dbReference>
<organism evidence="8 9">
    <name type="scientific">Victivallis vadensis</name>
    <dbReference type="NCBI Taxonomy" id="172901"/>
    <lineage>
        <taxon>Bacteria</taxon>
        <taxon>Pseudomonadati</taxon>
        <taxon>Lentisphaerota</taxon>
        <taxon>Lentisphaeria</taxon>
        <taxon>Victivallales</taxon>
        <taxon>Victivallaceae</taxon>
        <taxon>Victivallis</taxon>
    </lineage>
</organism>
<evidence type="ECO:0000313" key="7">
    <source>
        <dbReference type="EMBL" id="NMD86459.1"/>
    </source>
</evidence>
<feature type="transmembrane region" description="Helical" evidence="6">
    <location>
        <begin position="46"/>
        <end position="66"/>
    </location>
</feature>
<sequence>MADTESIKELFLRRLQKVLSIVSLATVVLLLLQVTTGIAGPEWFRLYLFPVLLSAAVGYLTNYIAIEMLFKPYERREFHWIRLATFGLWRQGMVPANKDKIGRVLGEEIPQRLLNPEAISAELCETAADFTSNPAFIERIRKSVQVLLNHHKERIAAFLVPQIQSSLKEALRENFTAANLQLFWDRVLARWLDRPENRQLLSAGIVSGLKAKSPELCELLRRTMHDGVRDYVNTRLPFLPRSGEFAAGFVAYLDWDDIRRQVERKLEDPSLQELIGSELAHQSERFRAWIASPESEPQIEGFLNGTRVKLEHFLRDYLQRVIPATADQILNSEALWDWVKNELLPQVQQHLNYWLRNNGKRLVIEKLDLSRRIENSIREQDVREFHAMINAVAAEHLGAIQVLGYVLGFVIGLFQVVAGFR</sequence>
<evidence type="ECO:0000256" key="5">
    <source>
        <dbReference type="ARBA" id="ARBA00023136"/>
    </source>
</evidence>
<dbReference type="InterPro" id="IPR007383">
    <property type="entry name" value="DUF445"/>
</dbReference>
<comment type="subcellular location">
    <subcellularLocation>
        <location evidence="1">Endomembrane system</location>
    </subcellularLocation>
</comment>
<dbReference type="EMBL" id="JABAEW010000011">
    <property type="protein sequence ID" value="NMD86459.1"/>
    <property type="molecule type" value="Genomic_DNA"/>
</dbReference>
<dbReference type="GO" id="GO:0012505">
    <property type="term" value="C:endomembrane system"/>
    <property type="evidence" value="ECO:0007669"/>
    <property type="project" value="UniProtKB-SubCell"/>
</dbReference>
<dbReference type="Pfam" id="PF04286">
    <property type="entry name" value="DUF445"/>
    <property type="match status" value="1"/>
</dbReference>
<dbReference type="Proteomes" id="UP000245959">
    <property type="component" value="Unassembled WGS sequence"/>
</dbReference>
<evidence type="ECO:0000256" key="2">
    <source>
        <dbReference type="ARBA" id="ARBA00008053"/>
    </source>
</evidence>
<dbReference type="GeneID" id="78296375"/>
<name>A0A2U1APZ0_9BACT</name>
<keyword evidence="9" id="KW-1185">Reference proteome</keyword>
<evidence type="ECO:0000313" key="10">
    <source>
        <dbReference type="Proteomes" id="UP000576225"/>
    </source>
</evidence>
<feature type="transmembrane region" description="Helical" evidence="6">
    <location>
        <begin position="402"/>
        <end position="420"/>
    </location>
</feature>
<evidence type="ECO:0000313" key="9">
    <source>
        <dbReference type="Proteomes" id="UP000245959"/>
    </source>
</evidence>
<comment type="similarity">
    <text evidence="2">Belongs to the UPF0754 family.</text>
</comment>
<reference evidence="7 10" key="2">
    <citation type="submission" date="2020-04" db="EMBL/GenBank/DDBJ databases">
        <authorList>
            <person name="Hitch T.C.A."/>
            <person name="Wylensek D."/>
            <person name="Clavel T."/>
        </authorList>
    </citation>
    <scope>NUCLEOTIDE SEQUENCE [LARGE SCALE GENOMIC DNA]</scope>
    <source>
        <strain evidence="7 10">COR2-253-APC-1A</strain>
    </source>
</reference>
<dbReference type="Proteomes" id="UP000576225">
    <property type="component" value="Unassembled WGS sequence"/>
</dbReference>
<dbReference type="AlphaFoldDB" id="A0A2U1APZ0"/>
<protein>
    <submittedName>
        <fullName evidence="7">DUF445 family protein</fullName>
    </submittedName>
</protein>
<dbReference type="OrthoDB" id="9787430at2"/>
<evidence type="ECO:0000256" key="3">
    <source>
        <dbReference type="ARBA" id="ARBA00022692"/>
    </source>
</evidence>
<keyword evidence="3 6" id="KW-0812">Transmembrane</keyword>